<accession>A0A658QUL4</accession>
<protein>
    <submittedName>
        <fullName evidence="6">Major facilitator transporter</fullName>
    </submittedName>
</protein>
<dbReference type="Gene3D" id="1.20.1250.20">
    <property type="entry name" value="MFS general substrate transporter like domains"/>
    <property type="match status" value="2"/>
</dbReference>
<feature type="transmembrane region" description="Helical" evidence="4">
    <location>
        <begin position="117"/>
        <end position="140"/>
    </location>
</feature>
<dbReference type="PANTHER" id="PTHR11360:SF304">
    <property type="entry name" value="MFS DOMAIN-CONTAINING PROTEIN"/>
    <property type="match status" value="1"/>
</dbReference>
<reference evidence="6 7" key="1">
    <citation type="submission" date="2016-01" db="EMBL/GenBank/DDBJ databases">
        <authorList>
            <person name="Peeters C."/>
        </authorList>
    </citation>
    <scope>NUCLEOTIDE SEQUENCE [LARGE SCALE GENOMIC DNA]</scope>
    <source>
        <strain evidence="6">LMG 29315</strain>
    </source>
</reference>
<feature type="domain" description="Major facilitator superfamily (MFS) profile" evidence="5">
    <location>
        <begin position="25"/>
        <end position="419"/>
    </location>
</feature>
<feature type="transmembrane region" description="Helical" evidence="4">
    <location>
        <begin position="24"/>
        <end position="42"/>
    </location>
</feature>
<dbReference type="CDD" id="cd17353">
    <property type="entry name" value="MFS_OFA_like"/>
    <property type="match status" value="1"/>
</dbReference>
<feature type="transmembrane region" description="Helical" evidence="4">
    <location>
        <begin position="368"/>
        <end position="387"/>
    </location>
</feature>
<evidence type="ECO:0000256" key="2">
    <source>
        <dbReference type="ARBA" id="ARBA00022989"/>
    </source>
</evidence>
<dbReference type="InterPro" id="IPR050327">
    <property type="entry name" value="Proton-linked_MCT"/>
</dbReference>
<dbReference type="InterPro" id="IPR026355">
    <property type="entry name" value="Oxa/Form_antiport"/>
</dbReference>
<comment type="caution">
    <text evidence="6">The sequence shown here is derived from an EMBL/GenBank/DDBJ whole genome shotgun (WGS) entry which is preliminary data.</text>
</comment>
<feature type="transmembrane region" description="Helical" evidence="4">
    <location>
        <begin position="182"/>
        <end position="200"/>
    </location>
</feature>
<keyword evidence="2 4" id="KW-1133">Transmembrane helix</keyword>
<dbReference type="InterPro" id="IPR011701">
    <property type="entry name" value="MFS"/>
</dbReference>
<keyword evidence="3 4" id="KW-0472">Membrane</keyword>
<dbReference type="SUPFAM" id="SSF103473">
    <property type="entry name" value="MFS general substrate transporter"/>
    <property type="match status" value="1"/>
</dbReference>
<evidence type="ECO:0000256" key="3">
    <source>
        <dbReference type="ARBA" id="ARBA00023136"/>
    </source>
</evidence>
<dbReference type="RefSeq" id="WP_040049716.1">
    <property type="nucleotide sequence ID" value="NZ_FCNV02000002.1"/>
</dbReference>
<dbReference type="OrthoDB" id="8830981at2"/>
<keyword evidence="1 4" id="KW-0812">Transmembrane</keyword>
<evidence type="ECO:0000313" key="7">
    <source>
        <dbReference type="Proteomes" id="UP000198263"/>
    </source>
</evidence>
<dbReference type="InterPro" id="IPR036259">
    <property type="entry name" value="MFS_trans_sf"/>
</dbReference>
<evidence type="ECO:0000256" key="4">
    <source>
        <dbReference type="SAM" id="Phobius"/>
    </source>
</evidence>
<dbReference type="InterPro" id="IPR020846">
    <property type="entry name" value="MFS_dom"/>
</dbReference>
<dbReference type="PANTHER" id="PTHR11360">
    <property type="entry name" value="MONOCARBOXYLATE TRANSPORTER"/>
    <property type="match status" value="1"/>
</dbReference>
<feature type="transmembrane region" description="Helical" evidence="4">
    <location>
        <begin position="263"/>
        <end position="284"/>
    </location>
</feature>
<evidence type="ECO:0000256" key="1">
    <source>
        <dbReference type="ARBA" id="ARBA00022692"/>
    </source>
</evidence>
<feature type="transmembrane region" description="Helical" evidence="4">
    <location>
        <begin position="328"/>
        <end position="348"/>
    </location>
</feature>
<dbReference type="PROSITE" id="PS50850">
    <property type="entry name" value="MFS"/>
    <property type="match status" value="1"/>
</dbReference>
<dbReference type="Pfam" id="PF07690">
    <property type="entry name" value="MFS_1"/>
    <property type="match status" value="2"/>
</dbReference>
<dbReference type="AlphaFoldDB" id="A0A658QUL4"/>
<dbReference type="EMBL" id="FCNV02000002">
    <property type="protein sequence ID" value="SAL22718.1"/>
    <property type="molecule type" value="Genomic_DNA"/>
</dbReference>
<feature type="transmembrane region" description="Helical" evidence="4">
    <location>
        <begin position="149"/>
        <end position="170"/>
    </location>
</feature>
<feature type="transmembrane region" description="Helical" evidence="4">
    <location>
        <begin position="233"/>
        <end position="251"/>
    </location>
</feature>
<keyword evidence="7" id="KW-1185">Reference proteome</keyword>
<sequence>MNTRTQTLHDDASISPAVAAHNRWLQLALGLVCMMAISSPQYVWTLLTKPLSAKLGVPLPELQVTFSLLIILQTFFSPFQGKLIDRFGPRLLISLGTVMSGLSWVLASMATSTSMLYLTYGLVGGLGTGIVYVGVVGLMVRWFPDRRGFAAGAVAAGYGMGAIVTTFPITASLASRGLDATLWIYGIAFAVVGFVASQGLRTPNAVAPMKAATLAAASNVPNLRPSQMMKSPLFWLMFAMMTMMSTSGLMVTSQMATFAADFGITKVMVFGMAALPLALTIDRFTNGLTRPLFGWVSDRFGRENTMFFAFALEGVAMALWLMTRENAVLFVLLSGVVFFGWGEIFSLFPSTLTDTFGTRHATENYGWLYISQGIGSIFGGPLAALLHQHAGSWTPVFASAITLDIVTAVLALFMLKPMRARFLAANRGA</sequence>
<dbReference type="GO" id="GO:0019531">
    <property type="term" value="F:oxalate transmembrane transporter activity"/>
    <property type="evidence" value="ECO:0007669"/>
    <property type="project" value="InterPro"/>
</dbReference>
<dbReference type="Proteomes" id="UP000198263">
    <property type="component" value="Unassembled WGS sequence"/>
</dbReference>
<evidence type="ECO:0000313" key="6">
    <source>
        <dbReference type="EMBL" id="SAL22718.1"/>
    </source>
</evidence>
<evidence type="ECO:0000259" key="5">
    <source>
        <dbReference type="PROSITE" id="PS50850"/>
    </source>
</evidence>
<gene>
    <name evidence="6" type="ORF">AWB72_01615</name>
</gene>
<dbReference type="NCBIfam" id="TIGR04259">
    <property type="entry name" value="oxa_formateAnti"/>
    <property type="match status" value="1"/>
</dbReference>
<feature type="transmembrane region" description="Helical" evidence="4">
    <location>
        <begin position="91"/>
        <end position="111"/>
    </location>
</feature>
<proteinExistence type="predicted"/>
<feature type="transmembrane region" description="Helical" evidence="4">
    <location>
        <begin position="62"/>
        <end position="79"/>
    </location>
</feature>
<feature type="transmembrane region" description="Helical" evidence="4">
    <location>
        <begin position="393"/>
        <end position="415"/>
    </location>
</feature>
<organism evidence="6 7">
    <name type="scientific">Caballeronia concitans</name>
    <dbReference type="NCBI Taxonomy" id="1777133"/>
    <lineage>
        <taxon>Bacteria</taxon>
        <taxon>Pseudomonadati</taxon>
        <taxon>Pseudomonadota</taxon>
        <taxon>Betaproteobacteria</taxon>
        <taxon>Burkholderiales</taxon>
        <taxon>Burkholderiaceae</taxon>
        <taxon>Caballeronia</taxon>
    </lineage>
</organism>
<dbReference type="GO" id="GO:0016020">
    <property type="term" value="C:membrane"/>
    <property type="evidence" value="ECO:0007669"/>
    <property type="project" value="InterPro"/>
</dbReference>
<name>A0A658QUL4_9BURK</name>